<comment type="similarity">
    <text evidence="1">Belongs to the Mg-chelatase subunits D/I family.</text>
</comment>
<dbReference type="InterPro" id="IPR041628">
    <property type="entry name" value="ChlI/MoxR_AAA_lid"/>
</dbReference>
<gene>
    <name evidence="4" type="ORF">ACFQ4B_15575</name>
</gene>
<accession>A0ABW3UNU3</accession>
<evidence type="ECO:0000313" key="4">
    <source>
        <dbReference type="EMBL" id="MFD1221536.1"/>
    </source>
</evidence>
<dbReference type="Pfam" id="PF13519">
    <property type="entry name" value="VWA_2"/>
    <property type="match status" value="1"/>
</dbReference>
<dbReference type="PANTHER" id="PTHR35023">
    <property type="entry name" value="CHELATASE-RELATED"/>
    <property type="match status" value="1"/>
</dbReference>
<feature type="domain" description="VWFA" evidence="3">
    <location>
        <begin position="483"/>
        <end position="665"/>
    </location>
</feature>
<dbReference type="InterPro" id="IPR002035">
    <property type="entry name" value="VWF_A"/>
</dbReference>
<dbReference type="Gene3D" id="3.40.50.410">
    <property type="entry name" value="von Willebrand factor, type A domain"/>
    <property type="match status" value="1"/>
</dbReference>
<dbReference type="InterPro" id="IPR011704">
    <property type="entry name" value="ATPase_dyneun-rel_AAA"/>
</dbReference>
<dbReference type="Pfam" id="PF17863">
    <property type="entry name" value="AAA_lid_2"/>
    <property type="match status" value="1"/>
</dbReference>
<dbReference type="InterPro" id="IPR027417">
    <property type="entry name" value="P-loop_NTPase"/>
</dbReference>
<dbReference type="PANTHER" id="PTHR35023:SF1">
    <property type="entry name" value="MG-PROTOPORPHYRIN IX CHELATASE"/>
    <property type="match status" value="1"/>
</dbReference>
<evidence type="ECO:0000259" key="3">
    <source>
        <dbReference type="PROSITE" id="PS50234"/>
    </source>
</evidence>
<reference evidence="5" key="1">
    <citation type="journal article" date="2019" name="Int. J. Syst. Evol. Microbiol.">
        <title>The Global Catalogue of Microorganisms (GCM) 10K type strain sequencing project: providing services to taxonomists for standard genome sequencing and annotation.</title>
        <authorList>
            <consortium name="The Broad Institute Genomics Platform"/>
            <consortium name="The Broad Institute Genome Sequencing Center for Infectious Disease"/>
            <person name="Wu L."/>
            <person name="Ma J."/>
        </authorList>
    </citation>
    <scope>NUCLEOTIDE SEQUENCE [LARGE SCALE GENOMIC DNA]</scope>
    <source>
        <strain evidence="5">CCUG 53270</strain>
    </source>
</reference>
<dbReference type="CDD" id="cd00009">
    <property type="entry name" value="AAA"/>
    <property type="match status" value="1"/>
</dbReference>
<dbReference type="PROSITE" id="PS50234">
    <property type="entry name" value="VWFA"/>
    <property type="match status" value="1"/>
</dbReference>
<dbReference type="InterPro" id="IPR036465">
    <property type="entry name" value="vWFA_dom_sf"/>
</dbReference>
<dbReference type="CDD" id="cd01451">
    <property type="entry name" value="vWA_Magnesium_chelatase"/>
    <property type="match status" value="1"/>
</dbReference>
<dbReference type="Pfam" id="PF07728">
    <property type="entry name" value="AAA_5"/>
    <property type="match status" value="1"/>
</dbReference>
<evidence type="ECO:0000313" key="5">
    <source>
        <dbReference type="Proteomes" id="UP001597180"/>
    </source>
</evidence>
<dbReference type="RefSeq" id="WP_345585552.1">
    <property type="nucleotide sequence ID" value="NZ_BAABJG010000003.1"/>
</dbReference>
<dbReference type="Gene3D" id="1.10.8.80">
    <property type="entry name" value="Magnesium chelatase subunit I, C-Terminal domain"/>
    <property type="match status" value="1"/>
</dbReference>
<feature type="compositionally biased region" description="Polar residues" evidence="2">
    <location>
        <begin position="296"/>
        <end position="309"/>
    </location>
</feature>
<dbReference type="InterPro" id="IPR041702">
    <property type="entry name" value="BchD/ChlD_VWA"/>
</dbReference>
<dbReference type="InterPro" id="IPR052989">
    <property type="entry name" value="Mg-chelatase_DI-like"/>
</dbReference>
<name>A0ABW3UNU3_9BACL</name>
<comment type="caution">
    <text evidence="4">The sequence shown here is derived from an EMBL/GenBank/DDBJ whole genome shotgun (WGS) entry which is preliminary data.</text>
</comment>
<dbReference type="SMART" id="SM00327">
    <property type="entry name" value="VWA"/>
    <property type="match status" value="1"/>
</dbReference>
<evidence type="ECO:0000256" key="1">
    <source>
        <dbReference type="ARBA" id="ARBA00005799"/>
    </source>
</evidence>
<organism evidence="4 5">
    <name type="scientific">Paenibacillus vulneris</name>
    <dbReference type="NCBI Taxonomy" id="1133364"/>
    <lineage>
        <taxon>Bacteria</taxon>
        <taxon>Bacillati</taxon>
        <taxon>Bacillota</taxon>
        <taxon>Bacilli</taxon>
        <taxon>Bacillales</taxon>
        <taxon>Paenibacillaceae</taxon>
        <taxon>Paenibacillus</taxon>
    </lineage>
</organism>
<dbReference type="Gene3D" id="3.40.50.300">
    <property type="entry name" value="P-loop containing nucleotide triphosphate hydrolases"/>
    <property type="match status" value="1"/>
</dbReference>
<evidence type="ECO:0000256" key="2">
    <source>
        <dbReference type="SAM" id="MobiDB-lite"/>
    </source>
</evidence>
<keyword evidence="5" id="KW-1185">Reference proteome</keyword>
<dbReference type="EMBL" id="JBHTLU010000019">
    <property type="protein sequence ID" value="MFD1221536.1"/>
    <property type="molecule type" value="Genomic_DNA"/>
</dbReference>
<dbReference type="SUPFAM" id="SSF52540">
    <property type="entry name" value="P-loop containing nucleoside triphosphate hydrolases"/>
    <property type="match status" value="1"/>
</dbReference>
<feature type="region of interest" description="Disordered" evidence="2">
    <location>
        <begin position="287"/>
        <end position="372"/>
    </location>
</feature>
<dbReference type="SUPFAM" id="SSF53300">
    <property type="entry name" value="vWA-like"/>
    <property type="match status" value="1"/>
</dbReference>
<dbReference type="Proteomes" id="UP001597180">
    <property type="component" value="Unassembled WGS sequence"/>
</dbReference>
<sequence length="666" mass="73568">MFPSEASAPFPFCAVVGQERAQKALLLHAINPRIGSVLLCGETGTAKTTLVRGLAALLPQRRRVVVPVHVTEDRLFGALDSAAVFRQEERRLAPGLLSEADEQMMSVDDVQLMSEPLLRSILQTAENGSYRIEREGLSELKTARFLLFGTIHVDTLYSHVLKQPLSDQWGLFVQMEPVREHEKRQQIIRRCLAFERNKALFVSEYETETRELLNKVTKASLLLSSVHVGKDMLRLAAEISREAGCQGHRAEMILVQTATAIAAWEGQTEVKSHHVQEAVPYVIPHRMRDGKAPNDLSETPYNGHVTNGSDRQDEMPGVPSRPECSPHAPSEAQQQDAEDELSPPKHSGMDFKANAHNEAPVNERNGESPDTVGAREIVEAIGRDYEVFRYSFTAISKPGSARFGKRNKSAAGVRSTSGRYVRAMLPKGPVRDLALDATLRAAAPFQRLRHDRLLRSEGARVNRLLIETSDLREKVREARLGTALLFVVDASGSMNASKRMKAVKGAIVSLLRDAYRQRDGVGLIAFRGEKAELMLNITRSVELAERKLRIMPTGGKTPLSAALRKGAETLEAWMKRKSGLVPAMIVITDGKANVSLKPDSDPWNESLNIARRIAVSGIQTMVIDTEAGFVSLGFANKLAKGLKAAYYRLEQIEAGNIERAVRSMLT</sequence>
<protein>
    <submittedName>
        <fullName evidence="4">VWA domain-containing protein</fullName>
    </submittedName>
</protein>
<proteinExistence type="inferred from homology"/>